<name>A0A3D5NC13_9PROT</name>
<feature type="non-terminal residue" evidence="2">
    <location>
        <position position="1"/>
    </location>
</feature>
<dbReference type="AlphaFoldDB" id="A0A3D5NC13"/>
<evidence type="ECO:0000313" key="2">
    <source>
        <dbReference type="EMBL" id="HCW68961.1"/>
    </source>
</evidence>
<dbReference type="EMBL" id="DPOP01000139">
    <property type="protein sequence ID" value="HCW68961.1"/>
    <property type="molecule type" value="Genomic_DNA"/>
</dbReference>
<dbReference type="InterPro" id="IPR058982">
    <property type="entry name" value="Beta-barrel_AprE"/>
</dbReference>
<dbReference type="Pfam" id="PF26002">
    <property type="entry name" value="Beta-barrel_AprE"/>
    <property type="match status" value="1"/>
</dbReference>
<evidence type="ECO:0000259" key="1">
    <source>
        <dbReference type="Pfam" id="PF26002"/>
    </source>
</evidence>
<organism evidence="2 3">
    <name type="scientific">Thalassospira lucentensis</name>
    <dbReference type="NCBI Taxonomy" id="168935"/>
    <lineage>
        <taxon>Bacteria</taxon>
        <taxon>Pseudomonadati</taxon>
        <taxon>Pseudomonadota</taxon>
        <taxon>Alphaproteobacteria</taxon>
        <taxon>Rhodospirillales</taxon>
        <taxon>Thalassospiraceae</taxon>
        <taxon>Thalassospira</taxon>
    </lineage>
</organism>
<accession>A0A3D5NC13</accession>
<dbReference type="Proteomes" id="UP000264179">
    <property type="component" value="Unassembled WGS sequence"/>
</dbReference>
<reference evidence="2 3" key="1">
    <citation type="journal article" date="2018" name="Nat. Biotechnol.">
        <title>A standardized bacterial taxonomy based on genome phylogeny substantially revises the tree of life.</title>
        <authorList>
            <person name="Parks D.H."/>
            <person name="Chuvochina M."/>
            <person name="Waite D.W."/>
            <person name="Rinke C."/>
            <person name="Skarshewski A."/>
            <person name="Chaumeil P.A."/>
            <person name="Hugenholtz P."/>
        </authorList>
    </citation>
    <scope>NUCLEOTIDE SEQUENCE [LARGE SCALE GENOMIC DNA]</scope>
    <source>
        <strain evidence="2">UBA9881</strain>
    </source>
</reference>
<sequence>LSPLIGEVRYVAPDQTVDEQRDSSYYIIRAAINPEELAKYDDINLRPGMPANILVLKTPRKAIDYLIDPIVQSMDKAFREE</sequence>
<comment type="caution">
    <text evidence="2">The sequence shown here is derived from an EMBL/GenBank/DDBJ whole genome shotgun (WGS) entry which is preliminary data.</text>
</comment>
<gene>
    <name evidence="2" type="ORF">DHR80_17525</name>
</gene>
<proteinExistence type="predicted"/>
<evidence type="ECO:0000313" key="3">
    <source>
        <dbReference type="Proteomes" id="UP000264179"/>
    </source>
</evidence>
<dbReference type="PRINTS" id="PR01490">
    <property type="entry name" value="RTXTOXIND"/>
</dbReference>
<protein>
    <submittedName>
        <fullName evidence="2">HlyD family type I secretion periplasmic adaptor subunit</fullName>
    </submittedName>
</protein>
<feature type="domain" description="AprE-like beta-barrel" evidence="1">
    <location>
        <begin position="3"/>
        <end position="55"/>
    </location>
</feature>